<name>A0A4R6WDQ7_9SPHI</name>
<dbReference type="Gene3D" id="2.60.120.1440">
    <property type="match status" value="1"/>
</dbReference>
<dbReference type="GO" id="GO:0016989">
    <property type="term" value="F:sigma factor antagonist activity"/>
    <property type="evidence" value="ECO:0007669"/>
    <property type="project" value="TreeGrafter"/>
</dbReference>
<dbReference type="Proteomes" id="UP000295292">
    <property type="component" value="Unassembled WGS sequence"/>
</dbReference>
<dbReference type="Gene3D" id="3.55.50.30">
    <property type="match status" value="1"/>
</dbReference>
<reference evidence="4 5" key="1">
    <citation type="submission" date="2019-03" db="EMBL/GenBank/DDBJ databases">
        <title>Genomic Encyclopedia of Archaeal and Bacterial Type Strains, Phase II (KMG-II): from individual species to whole genera.</title>
        <authorList>
            <person name="Goeker M."/>
        </authorList>
    </citation>
    <scope>NUCLEOTIDE SEQUENCE [LARGE SCALE GENOMIC DNA]</scope>
    <source>
        <strain evidence="4 5">DSM 28353</strain>
    </source>
</reference>
<evidence type="ECO:0000259" key="2">
    <source>
        <dbReference type="Pfam" id="PF04773"/>
    </source>
</evidence>
<feature type="domain" description="Protein FecR C-terminal" evidence="3">
    <location>
        <begin position="309"/>
        <end position="377"/>
    </location>
</feature>
<dbReference type="PANTHER" id="PTHR30273:SF2">
    <property type="entry name" value="PROTEIN FECR"/>
    <property type="match status" value="1"/>
</dbReference>
<sequence length="380" mass="42553">MEGTDLESVFQRYLDNEYTEADLSLILEAIVNGDLDKTMTAEVLQRLSFDDSVDNELVDHIADNVEQHLSRTIKPTKVRKLSWISYAAAILFFLGIGLYFYSIRSDRSDTSLQMAQDDDIPPGTDKAILTLEGGNAIDLDGKKGQIITKDGIITYADGESVTETESRQTRYTLSTPRGGQYQAILPDGTKVWLNAESSLSFPPKFSSSDRVVNMSGEIYFEVAHESNRPFKVNMNGQVITVKGTSFNVNAYPGEEVNYTTLITGKVEVLTDKGKLLQLKPGQVLSNDGLRQVIQQANTEETIAWKDGHFLFDKKPLKEVMKQISRWYEVDVEYASDDVYFEVYGGGFSRKADLRTALNVLEVTGDVKFKIVGKKVLVYKK</sequence>
<evidence type="ECO:0000259" key="3">
    <source>
        <dbReference type="Pfam" id="PF16344"/>
    </source>
</evidence>
<proteinExistence type="predicted"/>
<evidence type="ECO:0000313" key="4">
    <source>
        <dbReference type="EMBL" id="TDQ77902.1"/>
    </source>
</evidence>
<comment type="caution">
    <text evidence="4">The sequence shown here is derived from an EMBL/GenBank/DDBJ whole genome shotgun (WGS) entry which is preliminary data.</text>
</comment>
<organism evidence="4 5">
    <name type="scientific">Sphingobacterium yanglingense</name>
    <dbReference type="NCBI Taxonomy" id="1437280"/>
    <lineage>
        <taxon>Bacteria</taxon>
        <taxon>Pseudomonadati</taxon>
        <taxon>Bacteroidota</taxon>
        <taxon>Sphingobacteriia</taxon>
        <taxon>Sphingobacteriales</taxon>
        <taxon>Sphingobacteriaceae</taxon>
        <taxon>Sphingobacterium</taxon>
    </lineage>
</organism>
<dbReference type="EMBL" id="SNYV01000013">
    <property type="protein sequence ID" value="TDQ77902.1"/>
    <property type="molecule type" value="Genomic_DNA"/>
</dbReference>
<keyword evidence="1" id="KW-1133">Transmembrane helix</keyword>
<keyword evidence="1" id="KW-0812">Transmembrane</keyword>
<accession>A0A4R6WDQ7</accession>
<evidence type="ECO:0000256" key="1">
    <source>
        <dbReference type="SAM" id="Phobius"/>
    </source>
</evidence>
<dbReference type="OrthoDB" id="9771237at2"/>
<dbReference type="AlphaFoldDB" id="A0A4R6WDQ7"/>
<dbReference type="Pfam" id="PF16344">
    <property type="entry name" value="FecR_C"/>
    <property type="match status" value="1"/>
</dbReference>
<protein>
    <submittedName>
        <fullName evidence="4">FecR family protein</fullName>
    </submittedName>
</protein>
<dbReference type="InterPro" id="IPR006860">
    <property type="entry name" value="FecR"/>
</dbReference>
<evidence type="ECO:0000313" key="5">
    <source>
        <dbReference type="Proteomes" id="UP000295292"/>
    </source>
</evidence>
<keyword evidence="5" id="KW-1185">Reference proteome</keyword>
<dbReference type="Pfam" id="PF04773">
    <property type="entry name" value="FecR"/>
    <property type="match status" value="1"/>
</dbReference>
<keyword evidence="1" id="KW-0472">Membrane</keyword>
<dbReference type="RefSeq" id="WP_133584172.1">
    <property type="nucleotide sequence ID" value="NZ_SNYV01000013.1"/>
</dbReference>
<dbReference type="InterPro" id="IPR032508">
    <property type="entry name" value="FecR_C"/>
</dbReference>
<feature type="domain" description="FecR protein" evidence="2">
    <location>
        <begin position="172"/>
        <end position="267"/>
    </location>
</feature>
<dbReference type="InterPro" id="IPR012373">
    <property type="entry name" value="Ferrdict_sens_TM"/>
</dbReference>
<gene>
    <name evidence="4" type="ORF">CLV99_1873</name>
</gene>
<feature type="transmembrane region" description="Helical" evidence="1">
    <location>
        <begin position="81"/>
        <end position="101"/>
    </location>
</feature>
<dbReference type="PANTHER" id="PTHR30273">
    <property type="entry name" value="PERIPLASMIC SIGNAL SENSOR AND SIGMA FACTOR ACTIVATOR FECR-RELATED"/>
    <property type="match status" value="1"/>
</dbReference>